<gene>
    <name evidence="1" type="ORF">GLOINDRAFT_10313</name>
</gene>
<dbReference type="EMBL" id="KI298581">
    <property type="protein sequence ID" value="ERZ98654.1"/>
    <property type="molecule type" value="Genomic_DNA"/>
</dbReference>
<accession>U9SRX6</accession>
<organism evidence="1">
    <name type="scientific">Rhizophagus irregularis (strain DAOM 181602 / DAOM 197198 / MUCL 43194)</name>
    <name type="common">Arbuscular mycorrhizal fungus</name>
    <name type="synonym">Glomus intraradices</name>
    <dbReference type="NCBI Taxonomy" id="747089"/>
    <lineage>
        <taxon>Eukaryota</taxon>
        <taxon>Fungi</taxon>
        <taxon>Fungi incertae sedis</taxon>
        <taxon>Mucoromycota</taxon>
        <taxon>Glomeromycotina</taxon>
        <taxon>Glomeromycetes</taxon>
        <taxon>Glomerales</taxon>
        <taxon>Glomeraceae</taxon>
        <taxon>Rhizophagus</taxon>
    </lineage>
</organism>
<dbReference type="HOGENOM" id="CLU_2172409_0_0_1"/>
<name>U9SRX6_RHIID</name>
<dbReference type="AlphaFoldDB" id="U9SRX6"/>
<protein>
    <submittedName>
        <fullName evidence="1">Uncharacterized protein</fullName>
    </submittedName>
</protein>
<evidence type="ECO:0000313" key="1">
    <source>
        <dbReference type="EMBL" id="ERZ98654.1"/>
    </source>
</evidence>
<proteinExistence type="predicted"/>
<reference evidence="1" key="1">
    <citation type="submission" date="2013-07" db="EMBL/GenBank/DDBJ databases">
        <title>The genome of an arbuscular mycorrhizal fungus provides insights into the evolution of the oldest plant symbiosis.</title>
        <authorList>
            <consortium name="DOE Joint Genome Institute"/>
            <person name="Tisserant E."/>
            <person name="Malbreil M."/>
            <person name="Kuo A."/>
            <person name="Kohler A."/>
            <person name="Symeonidi A."/>
            <person name="Balestrini R."/>
            <person name="Charron P."/>
            <person name="Duensing N."/>
            <person name="Frei-dit-Frey N."/>
            <person name="Gianinazzi-Pearson V."/>
            <person name="Gilbert B."/>
            <person name="Handa Y."/>
            <person name="Hijri M."/>
            <person name="Kaul R."/>
            <person name="Kawaguchi M."/>
            <person name="Krajinski F."/>
            <person name="Lammers P."/>
            <person name="Lapierre D."/>
            <person name="Masclaux F.G."/>
            <person name="Murat C."/>
            <person name="Morin E."/>
            <person name="Ndikumana S."/>
            <person name="Pagni M."/>
            <person name="Petitpierre D."/>
            <person name="Requena N."/>
            <person name="Rosikiewicz P."/>
            <person name="Riley R."/>
            <person name="Saito K."/>
            <person name="San Clemente H."/>
            <person name="Shapiro H."/>
            <person name="van Tuinen D."/>
            <person name="Becard G."/>
            <person name="Bonfante P."/>
            <person name="Paszkowski U."/>
            <person name="Shachar-Hill Y."/>
            <person name="Young J.P."/>
            <person name="Sanders I.R."/>
            <person name="Henrissat B."/>
            <person name="Rensing S.A."/>
            <person name="Grigoriev I.V."/>
            <person name="Corradi N."/>
            <person name="Roux C."/>
            <person name="Martin F."/>
        </authorList>
    </citation>
    <scope>NUCLEOTIDE SEQUENCE</scope>
    <source>
        <strain evidence="1">DAOM 197198</strain>
    </source>
</reference>
<sequence>MVKTIRFVKDPDNQVTKSHKHYSAKNQEECWQYLVDWIVDDIQLISVVANLKFCQLINQLNPTFVMPCPETVKGIIHNAFNFSFSKLQQTIRVQAKLVSLTLDLWTVKNR</sequence>
<dbReference type="SUPFAM" id="SSF140996">
    <property type="entry name" value="Hermes dimerisation domain"/>
    <property type="match status" value="1"/>
</dbReference>